<evidence type="ECO:0000313" key="6">
    <source>
        <dbReference type="Proteomes" id="UP000285301"/>
    </source>
</evidence>
<dbReference type="PROSITE" id="PS00741">
    <property type="entry name" value="DH_1"/>
    <property type="match status" value="1"/>
</dbReference>
<dbReference type="PANTHER" id="PTHR16777:SF2">
    <property type="entry name" value="PROTEIN ECT2"/>
    <property type="match status" value="1"/>
</dbReference>
<sequence>MDRSKVSHICVVGEQLINDQLFIECVKSYDCTLITSVDGKQIQLEPLLNVLIIINDFECDLFKELCVCYQSIIGSTALLYNHRNKIPLSLVTRPVHNYSMKNLVICLAGFVDRDEADNLLRLLRFMGAASRKDLKSKVTHLVANRAAGAKYRTAVSTGVLVMSADWIHYCWSQRFNVDFSATEATVIANHKLKPFTGLGLCFINCDDTREMEELTVANGGVVVDINDEKCTHVVVDAIPGEAHPADLDVNLINKNLYVVYKEWFWASLEMAARGDETVNEHAYPISGTKNFKRSSTDYKLLSNSTGDLLSPALDFSRSFNASLIDGSAKIKPENNSTPKVKKGSKRYDVCLELLQTERNYVDVLQTITNVFRKPLEEPCYGEYLLDATEIRIIFGNLDPIHEVHKKILNDIQNLIDNWKETSSIGNIFVKHSPALLKAYPPFVNYFENSKETIIECDTKYPRFHAFLKKCQSKPECKRQSLTELLIRPIQRLPSVILLLTDILKNTEKSNSDYKQLSQAIERLKEVLMHINEDKRKTEGQIAMFDILNDIEDCPAHILSANRNFVCKFDVKLLVKNENNRIYPFKGYTITLFLFNDVLEICKKRSLKRSHSLTGKGNAKNNVPHSGGSVSRHSCKKSYRHIELLHLNNVKTIFHFSDCEESSSRTFCSYPFIADEKDLSLSDYLKRIASYVSENTGSEEKEIFQVVSQERLKSIDFEHADALANGLMKSNFSLVKTKEKISRALSIRRPPLSGAVSTTSLYTPPHVTERPSHSPSPRRISRAFSQLLNQIGTNSPLQRRQMSTTSLTELPDENTECTFSLPTTPAPRKKKCQSEEGSDYLANIN</sequence>
<dbReference type="InterPro" id="IPR001331">
    <property type="entry name" value="GDS_CDC24_CS"/>
</dbReference>
<dbReference type="SUPFAM" id="SSF48065">
    <property type="entry name" value="DBL homology domain (DH-domain)"/>
    <property type="match status" value="1"/>
</dbReference>
<dbReference type="Pfam" id="PF21242">
    <property type="entry name" value="ECT2_PH"/>
    <property type="match status" value="1"/>
</dbReference>
<reference evidence="5 6" key="1">
    <citation type="journal article" date="2018" name="Gigascience">
        <title>Genomes of trombidid mites reveal novel predicted allergens and laterally-transferred genes associated with secondary metabolism.</title>
        <authorList>
            <person name="Dong X."/>
            <person name="Chaisiri K."/>
            <person name="Xia D."/>
            <person name="Armstrong S.D."/>
            <person name="Fang Y."/>
            <person name="Donnelly M.J."/>
            <person name="Kadowaki T."/>
            <person name="McGarry J.W."/>
            <person name="Darby A.C."/>
            <person name="Makepeace B.L."/>
        </authorList>
    </citation>
    <scope>NUCLEOTIDE SEQUENCE [LARGE SCALE GENOMIC DNA]</scope>
    <source>
        <strain evidence="5">UoL-WK</strain>
    </source>
</reference>
<dbReference type="InterPro" id="IPR000219">
    <property type="entry name" value="DH_dom"/>
</dbReference>
<feature type="domain" description="DH" evidence="3">
    <location>
        <begin position="345"/>
        <end position="533"/>
    </location>
</feature>
<feature type="coiled-coil region" evidence="1">
    <location>
        <begin position="506"/>
        <end position="540"/>
    </location>
</feature>
<feature type="domain" description="BRCT" evidence="4">
    <location>
        <begin position="100"/>
        <end position="170"/>
    </location>
</feature>
<organism evidence="5 6">
    <name type="scientific">Dinothrombium tinctorium</name>
    <dbReference type="NCBI Taxonomy" id="1965070"/>
    <lineage>
        <taxon>Eukaryota</taxon>
        <taxon>Metazoa</taxon>
        <taxon>Ecdysozoa</taxon>
        <taxon>Arthropoda</taxon>
        <taxon>Chelicerata</taxon>
        <taxon>Arachnida</taxon>
        <taxon>Acari</taxon>
        <taxon>Acariformes</taxon>
        <taxon>Trombidiformes</taxon>
        <taxon>Prostigmata</taxon>
        <taxon>Anystina</taxon>
        <taxon>Parasitengona</taxon>
        <taxon>Trombidioidea</taxon>
        <taxon>Trombidiidae</taxon>
        <taxon>Dinothrombium</taxon>
    </lineage>
</organism>
<dbReference type="Gene3D" id="3.40.50.10190">
    <property type="entry name" value="BRCT domain"/>
    <property type="match status" value="3"/>
</dbReference>
<evidence type="ECO:0000256" key="2">
    <source>
        <dbReference type="SAM" id="MobiDB-lite"/>
    </source>
</evidence>
<dbReference type="CDD" id="cd00160">
    <property type="entry name" value="RhoGEF"/>
    <property type="match status" value="1"/>
</dbReference>
<dbReference type="GO" id="GO:0000281">
    <property type="term" value="P:mitotic cytokinesis"/>
    <property type="evidence" value="ECO:0007669"/>
    <property type="project" value="TreeGrafter"/>
</dbReference>
<comment type="caution">
    <text evidence="5">The sequence shown here is derived from an EMBL/GenBank/DDBJ whole genome shotgun (WGS) entry which is preliminary data.</text>
</comment>
<feature type="domain" description="BRCT" evidence="4">
    <location>
        <begin position="190"/>
        <end position="269"/>
    </location>
</feature>
<proteinExistence type="predicted"/>
<dbReference type="InterPro" id="IPR035899">
    <property type="entry name" value="DBL_dom_sf"/>
</dbReference>
<dbReference type="PROSITE" id="PS50172">
    <property type="entry name" value="BRCT"/>
    <property type="match status" value="2"/>
</dbReference>
<dbReference type="GO" id="GO:0035556">
    <property type="term" value="P:intracellular signal transduction"/>
    <property type="evidence" value="ECO:0007669"/>
    <property type="project" value="InterPro"/>
</dbReference>
<gene>
    <name evidence="5" type="ORF">B4U79_12291</name>
</gene>
<evidence type="ECO:0000259" key="3">
    <source>
        <dbReference type="PROSITE" id="PS50010"/>
    </source>
</evidence>
<dbReference type="OrthoDB" id="9997817at2759"/>
<dbReference type="InterPro" id="IPR049395">
    <property type="entry name" value="ECT2_PH"/>
</dbReference>
<dbReference type="GO" id="GO:0005634">
    <property type="term" value="C:nucleus"/>
    <property type="evidence" value="ECO:0007669"/>
    <property type="project" value="InterPro"/>
</dbReference>
<evidence type="ECO:0000259" key="4">
    <source>
        <dbReference type="PROSITE" id="PS50172"/>
    </source>
</evidence>
<dbReference type="GO" id="GO:2000431">
    <property type="term" value="P:regulation of cytokinesis, actomyosin contractile ring assembly"/>
    <property type="evidence" value="ECO:0007669"/>
    <property type="project" value="InterPro"/>
</dbReference>
<evidence type="ECO:0000256" key="1">
    <source>
        <dbReference type="SAM" id="Coils"/>
    </source>
</evidence>
<dbReference type="AlphaFoldDB" id="A0A3S3P4Y4"/>
<dbReference type="GO" id="GO:0007399">
    <property type="term" value="P:nervous system development"/>
    <property type="evidence" value="ECO:0007669"/>
    <property type="project" value="TreeGrafter"/>
</dbReference>
<dbReference type="Proteomes" id="UP000285301">
    <property type="component" value="Unassembled WGS sequence"/>
</dbReference>
<dbReference type="STRING" id="1965070.A0A3S3P4Y4"/>
<accession>A0A3S3P4Y4</accession>
<dbReference type="PROSITE" id="PS50010">
    <property type="entry name" value="DH_2"/>
    <property type="match status" value="1"/>
</dbReference>
<dbReference type="Gene3D" id="1.20.900.10">
    <property type="entry name" value="Dbl homology (DH) domain"/>
    <property type="match status" value="1"/>
</dbReference>
<dbReference type="SMART" id="SM00292">
    <property type="entry name" value="BRCT"/>
    <property type="match status" value="2"/>
</dbReference>
<dbReference type="SUPFAM" id="SSF52113">
    <property type="entry name" value="BRCT domain"/>
    <property type="match status" value="2"/>
</dbReference>
<feature type="region of interest" description="Disordered" evidence="2">
    <location>
        <begin position="611"/>
        <end position="630"/>
    </location>
</feature>
<keyword evidence="6" id="KW-1185">Reference proteome</keyword>
<dbReference type="GO" id="GO:0005938">
    <property type="term" value="C:cell cortex"/>
    <property type="evidence" value="ECO:0007669"/>
    <property type="project" value="TreeGrafter"/>
</dbReference>
<name>A0A3S3P4Y4_9ACAR</name>
<dbReference type="PANTHER" id="PTHR16777">
    <property type="entry name" value="PROTEIN ECT2"/>
    <property type="match status" value="1"/>
</dbReference>
<dbReference type="GO" id="GO:0005096">
    <property type="term" value="F:GTPase activator activity"/>
    <property type="evidence" value="ECO:0007669"/>
    <property type="project" value="InterPro"/>
</dbReference>
<dbReference type="Pfam" id="PF00621">
    <property type="entry name" value="RhoGEF"/>
    <property type="match status" value="1"/>
</dbReference>
<evidence type="ECO:0000313" key="5">
    <source>
        <dbReference type="EMBL" id="RWS12216.1"/>
    </source>
</evidence>
<dbReference type="InterPro" id="IPR001357">
    <property type="entry name" value="BRCT_dom"/>
</dbReference>
<feature type="region of interest" description="Disordered" evidence="2">
    <location>
        <begin position="755"/>
        <end position="777"/>
    </location>
</feature>
<dbReference type="GO" id="GO:0005085">
    <property type="term" value="F:guanyl-nucleotide exchange factor activity"/>
    <property type="evidence" value="ECO:0007669"/>
    <property type="project" value="InterPro"/>
</dbReference>
<dbReference type="EMBL" id="NCKU01001392">
    <property type="protein sequence ID" value="RWS12216.1"/>
    <property type="molecule type" value="Genomic_DNA"/>
</dbReference>
<feature type="region of interest" description="Disordered" evidence="2">
    <location>
        <begin position="822"/>
        <end position="844"/>
    </location>
</feature>
<keyword evidence="1" id="KW-0175">Coiled coil</keyword>
<protein>
    <submittedName>
        <fullName evidence="5">Protein ECT2-like protein</fullName>
    </submittedName>
</protein>
<dbReference type="InterPro" id="IPR026817">
    <property type="entry name" value="Ect2"/>
</dbReference>
<dbReference type="SMART" id="SM00325">
    <property type="entry name" value="RhoGEF"/>
    <property type="match status" value="1"/>
</dbReference>
<dbReference type="InterPro" id="IPR036420">
    <property type="entry name" value="BRCT_dom_sf"/>
</dbReference>
<dbReference type="Pfam" id="PF12738">
    <property type="entry name" value="PTCB-BRCT"/>
    <property type="match status" value="1"/>
</dbReference>